<evidence type="ECO:0000313" key="2">
    <source>
        <dbReference type="EMBL" id="TDC21173.1"/>
    </source>
</evidence>
<name>A0A4R4PH76_9ACTN</name>
<dbReference type="AlphaFoldDB" id="A0A4R4PH76"/>
<protein>
    <submittedName>
        <fullName evidence="2">Uncharacterized protein</fullName>
    </submittedName>
</protein>
<keyword evidence="3" id="KW-1185">Reference proteome</keyword>
<proteinExistence type="predicted"/>
<feature type="transmembrane region" description="Helical" evidence="1">
    <location>
        <begin position="40"/>
        <end position="64"/>
    </location>
</feature>
<evidence type="ECO:0000313" key="3">
    <source>
        <dbReference type="Proteomes" id="UP000295075"/>
    </source>
</evidence>
<keyword evidence="1" id="KW-0472">Membrane</keyword>
<keyword evidence="1" id="KW-1133">Transmembrane helix</keyword>
<evidence type="ECO:0000256" key="1">
    <source>
        <dbReference type="SAM" id="Phobius"/>
    </source>
</evidence>
<dbReference type="EMBL" id="SMKA01000227">
    <property type="protein sequence ID" value="TDC21173.1"/>
    <property type="molecule type" value="Genomic_DNA"/>
</dbReference>
<comment type="caution">
    <text evidence="2">The sequence shown here is derived from an EMBL/GenBank/DDBJ whole genome shotgun (WGS) entry which is preliminary data.</text>
</comment>
<reference evidence="2 3" key="1">
    <citation type="submission" date="2019-03" db="EMBL/GenBank/DDBJ databases">
        <title>Draft genome sequences of novel Actinobacteria.</title>
        <authorList>
            <person name="Sahin N."/>
            <person name="Ay H."/>
            <person name="Saygin H."/>
        </authorList>
    </citation>
    <scope>NUCLEOTIDE SEQUENCE [LARGE SCALE GENOMIC DNA]</scope>
    <source>
        <strain evidence="2 3">JCM 30547</strain>
    </source>
</reference>
<dbReference type="OrthoDB" id="3826033at2"/>
<dbReference type="Proteomes" id="UP000295075">
    <property type="component" value="Unassembled WGS sequence"/>
</dbReference>
<organism evidence="2 3">
    <name type="scientific">Kribbella albertanoniae</name>
    <dbReference type="NCBI Taxonomy" id="1266829"/>
    <lineage>
        <taxon>Bacteria</taxon>
        <taxon>Bacillati</taxon>
        <taxon>Actinomycetota</taxon>
        <taxon>Actinomycetes</taxon>
        <taxon>Propionibacteriales</taxon>
        <taxon>Kribbellaceae</taxon>
        <taxon>Kribbella</taxon>
    </lineage>
</organism>
<gene>
    <name evidence="2" type="ORF">E1261_33975</name>
</gene>
<accession>A0A4R4PH76</accession>
<sequence>MRELLNRRPDQPLPPGRHDQLRAELLDALETEQAGTSRRVLVPVAAAAAVLLVVSGLAVAGSALKKDDAGTPVAGQAQIQELPTDAANKLQSQCLAEAKRITANGIKQPFRDYTVVRTFEITGVQDPKVVNTWLIGKGTAPMGLNGEPVGYFWLCSRTAGGVISESSVRTPQTDKLVDLPVRPIARNAGVVAAPVVRVTVELAGEPAQEAHLLDGFWFAATEGRVNWGPYDKADPAAKTAVIRGYDAGGQQIFASTDKHPNCQSLWDFTGKRRGNVVQTDPPEPVCPTFPWP</sequence>
<dbReference type="RefSeq" id="WP_132413797.1">
    <property type="nucleotide sequence ID" value="NZ_SMKA01000227.1"/>
</dbReference>
<keyword evidence="1" id="KW-0812">Transmembrane</keyword>